<reference evidence="2 3" key="1">
    <citation type="submission" date="2015-03" db="EMBL/GenBank/DDBJ databases">
        <authorList>
            <person name="Murphy D."/>
        </authorList>
    </citation>
    <scope>NUCLEOTIDE SEQUENCE [LARGE SCALE GENOMIC DNA]</scope>
    <source>
        <strain evidence="2 3">BR165/97</strain>
    </source>
</reference>
<keyword evidence="1" id="KW-0732">Signal</keyword>
<dbReference type="RefSeq" id="WP_050074342.1">
    <property type="nucleotide sequence ID" value="NZ_CPZJ01000019.1"/>
</dbReference>
<dbReference type="OrthoDB" id="6631597at2"/>
<feature type="signal peptide" evidence="1">
    <location>
        <begin position="1"/>
        <end position="23"/>
    </location>
</feature>
<evidence type="ECO:0000313" key="3">
    <source>
        <dbReference type="Proteomes" id="UP000038750"/>
    </source>
</evidence>
<accession>A0A0T9MTG5</accession>
<protein>
    <recommendedName>
        <fullName evidence="4">TraL protein</fullName>
    </recommendedName>
</protein>
<dbReference type="EMBL" id="CPZJ01000019">
    <property type="protein sequence ID" value="CNG45306.1"/>
    <property type="molecule type" value="Genomic_DNA"/>
</dbReference>
<feature type="chain" id="PRO_5006693530" description="TraL protein" evidence="1">
    <location>
        <begin position="24"/>
        <end position="161"/>
    </location>
</feature>
<dbReference type="Proteomes" id="UP000038750">
    <property type="component" value="Unassembled WGS sequence"/>
</dbReference>
<organism evidence="2 3">
    <name type="scientific">Yersinia intermedia</name>
    <dbReference type="NCBI Taxonomy" id="631"/>
    <lineage>
        <taxon>Bacteria</taxon>
        <taxon>Pseudomonadati</taxon>
        <taxon>Pseudomonadota</taxon>
        <taxon>Gammaproteobacteria</taxon>
        <taxon>Enterobacterales</taxon>
        <taxon>Yersiniaceae</taxon>
        <taxon>Yersinia</taxon>
    </lineage>
</organism>
<sequence length="161" mass="16998">MQRRYYFILAALVAGTISLQVQAADCRAATAAQAGAQAGYERARKAAEAWSQRENQVSSGLQQCLGDISTAITVPTFPDLSGILNGIKDKICRAARDKIQEYVPSNIDPWGDLSSRTSGVIGTSSNSVSAPQSYAPTTYSQIPAATSPVSSASGDGYIFTR</sequence>
<gene>
    <name evidence="2" type="ORF">ERS008530_03785</name>
</gene>
<proteinExistence type="predicted"/>
<evidence type="ECO:0000313" key="2">
    <source>
        <dbReference type="EMBL" id="CNG45306.1"/>
    </source>
</evidence>
<evidence type="ECO:0008006" key="4">
    <source>
        <dbReference type="Google" id="ProtNLM"/>
    </source>
</evidence>
<evidence type="ECO:0000256" key="1">
    <source>
        <dbReference type="SAM" id="SignalP"/>
    </source>
</evidence>
<dbReference type="AlphaFoldDB" id="A0A0T9MTG5"/>
<name>A0A0T9MTG5_YERIN</name>